<accession>A0A381NYM7</accession>
<reference evidence="1" key="1">
    <citation type="submission" date="2018-05" db="EMBL/GenBank/DDBJ databases">
        <authorList>
            <person name="Lanie J.A."/>
            <person name="Ng W.-L."/>
            <person name="Kazmierczak K.M."/>
            <person name="Andrzejewski T.M."/>
            <person name="Davidsen T.M."/>
            <person name="Wayne K.J."/>
            <person name="Tettelin H."/>
            <person name="Glass J.I."/>
            <person name="Rusch D."/>
            <person name="Podicherti R."/>
            <person name="Tsui H.-C.T."/>
            <person name="Winkler M.E."/>
        </authorList>
    </citation>
    <scope>NUCLEOTIDE SEQUENCE</scope>
</reference>
<name>A0A381NYM7_9ZZZZ</name>
<sequence>MGFVKLLDEGKFFEIQKRSTRSDSLEKESTPFCGALRPHYNPNMILLLTSPLESSSEVFEFRSEDIVYAEELSSLSKPNGVTVEQVRLWVRNGSPAMRMEPVRVGNDS</sequence>
<gene>
    <name evidence="1" type="ORF">METZ01_LOCUS12590</name>
</gene>
<protein>
    <recommendedName>
        <fullName evidence="2">Inorganic pyrophosphatase Ppa</fullName>
    </recommendedName>
</protein>
<evidence type="ECO:0008006" key="2">
    <source>
        <dbReference type="Google" id="ProtNLM"/>
    </source>
</evidence>
<organism evidence="1">
    <name type="scientific">marine metagenome</name>
    <dbReference type="NCBI Taxonomy" id="408172"/>
    <lineage>
        <taxon>unclassified sequences</taxon>
        <taxon>metagenomes</taxon>
        <taxon>ecological metagenomes</taxon>
    </lineage>
</organism>
<evidence type="ECO:0000313" key="1">
    <source>
        <dbReference type="EMBL" id="SUZ59736.1"/>
    </source>
</evidence>
<dbReference type="AlphaFoldDB" id="A0A381NYM7"/>
<proteinExistence type="predicted"/>
<dbReference type="EMBL" id="UINC01000696">
    <property type="protein sequence ID" value="SUZ59736.1"/>
    <property type="molecule type" value="Genomic_DNA"/>
</dbReference>